<accession>K9ZM18</accession>
<sequence length="76" mass="8796">MTIKVINDQQNLQEVMQILLTHLEPAKVMKFWAACKLGEGDYLQLKDSLFSQETVDSLYEKIKEYQESADKTSDLI</sequence>
<dbReference type="AlphaFoldDB" id="K9ZM18"/>
<proteinExistence type="predicted"/>
<dbReference type="eggNOG" id="ENOG50302YS">
    <property type="taxonomic scope" value="Bacteria"/>
</dbReference>
<dbReference type="PATRIC" id="fig|272123.3.peg.4346"/>
<dbReference type="Proteomes" id="UP000010474">
    <property type="component" value="Chromosome"/>
</dbReference>
<organism evidence="1 2">
    <name type="scientific">Anabaena cylindrica (strain ATCC 27899 / PCC 7122)</name>
    <dbReference type="NCBI Taxonomy" id="272123"/>
    <lineage>
        <taxon>Bacteria</taxon>
        <taxon>Bacillati</taxon>
        <taxon>Cyanobacteriota</taxon>
        <taxon>Cyanophyceae</taxon>
        <taxon>Nostocales</taxon>
        <taxon>Nostocaceae</taxon>
        <taxon>Anabaena</taxon>
    </lineage>
</organism>
<dbReference type="STRING" id="272123.Anacy_4000"/>
<name>K9ZM18_ANACC</name>
<dbReference type="KEGG" id="acy:Anacy_4000"/>
<dbReference type="EMBL" id="CP003659">
    <property type="protein sequence ID" value="AFZ59370.1"/>
    <property type="molecule type" value="Genomic_DNA"/>
</dbReference>
<evidence type="ECO:0000313" key="2">
    <source>
        <dbReference type="Proteomes" id="UP000010474"/>
    </source>
</evidence>
<dbReference type="RefSeq" id="WP_015215988.1">
    <property type="nucleotide sequence ID" value="NC_019771.1"/>
</dbReference>
<keyword evidence="2" id="KW-1185">Reference proteome</keyword>
<reference evidence="2" key="1">
    <citation type="journal article" date="2013" name="Proc. Natl. Acad. Sci. U.S.A.">
        <title>Improving the coverage of the cyanobacterial phylum using diversity-driven genome sequencing.</title>
        <authorList>
            <person name="Shih P.M."/>
            <person name="Wu D."/>
            <person name="Latifi A."/>
            <person name="Axen S.D."/>
            <person name="Fewer D.P."/>
            <person name="Talla E."/>
            <person name="Calteau A."/>
            <person name="Cai F."/>
            <person name="Tandeau de Marsac N."/>
            <person name="Rippka R."/>
            <person name="Herdman M."/>
            <person name="Sivonen K."/>
            <person name="Coursin T."/>
            <person name="Laurent T."/>
            <person name="Goodwin L."/>
            <person name="Nolan M."/>
            <person name="Davenport K.W."/>
            <person name="Han C.S."/>
            <person name="Rubin E.M."/>
            <person name="Eisen J.A."/>
            <person name="Woyke T."/>
            <person name="Gugger M."/>
            <person name="Kerfeld C.A."/>
        </authorList>
    </citation>
    <scope>NUCLEOTIDE SEQUENCE [LARGE SCALE GENOMIC DNA]</scope>
    <source>
        <strain evidence="2">ATCC 27899 / PCC 7122</strain>
    </source>
</reference>
<evidence type="ECO:0000313" key="1">
    <source>
        <dbReference type="EMBL" id="AFZ59370.1"/>
    </source>
</evidence>
<gene>
    <name evidence="1" type="ordered locus">Anacy_4000</name>
</gene>
<dbReference type="HOGENOM" id="CLU_198070_0_0_3"/>
<protein>
    <submittedName>
        <fullName evidence="1">Uncharacterized protein</fullName>
    </submittedName>
</protein>
<dbReference type="OrthoDB" id="565285at2"/>